<reference evidence="1 2" key="1">
    <citation type="submission" date="2021-06" db="EMBL/GenBank/DDBJ databases">
        <authorList>
            <person name="Palmer J.M."/>
        </authorList>
    </citation>
    <scope>NUCLEOTIDE SEQUENCE [LARGE SCALE GENOMIC DNA]</scope>
    <source>
        <strain evidence="1 2">AS_MEX2019</strain>
        <tissue evidence="1">Muscle</tissue>
    </source>
</reference>
<proteinExistence type="predicted"/>
<evidence type="ECO:0000313" key="2">
    <source>
        <dbReference type="Proteomes" id="UP001469553"/>
    </source>
</evidence>
<dbReference type="EMBL" id="JAHRIP010093905">
    <property type="protein sequence ID" value="MEQ2317150.1"/>
    <property type="molecule type" value="Genomic_DNA"/>
</dbReference>
<organism evidence="1 2">
    <name type="scientific">Ameca splendens</name>
    <dbReference type="NCBI Taxonomy" id="208324"/>
    <lineage>
        <taxon>Eukaryota</taxon>
        <taxon>Metazoa</taxon>
        <taxon>Chordata</taxon>
        <taxon>Craniata</taxon>
        <taxon>Vertebrata</taxon>
        <taxon>Euteleostomi</taxon>
        <taxon>Actinopterygii</taxon>
        <taxon>Neopterygii</taxon>
        <taxon>Teleostei</taxon>
        <taxon>Neoteleostei</taxon>
        <taxon>Acanthomorphata</taxon>
        <taxon>Ovalentaria</taxon>
        <taxon>Atherinomorphae</taxon>
        <taxon>Cyprinodontiformes</taxon>
        <taxon>Goodeidae</taxon>
        <taxon>Ameca</taxon>
    </lineage>
</organism>
<feature type="non-terminal residue" evidence="1">
    <location>
        <position position="1"/>
    </location>
</feature>
<sequence length="77" mass="8569">QELLKTDRERLSFLTRKAPLVAEKAVYAKLGENRNLCIKKALLATGITTKDERVAVTDNFLCTGGRVEHRDHIACTG</sequence>
<comment type="caution">
    <text evidence="1">The sequence shown here is derived from an EMBL/GenBank/DDBJ whole genome shotgun (WGS) entry which is preliminary data.</text>
</comment>
<protein>
    <submittedName>
        <fullName evidence="1">Uncharacterized protein</fullName>
    </submittedName>
</protein>
<dbReference type="InterPro" id="IPR043504">
    <property type="entry name" value="Peptidase_S1_PA_chymotrypsin"/>
</dbReference>
<name>A0ABV1AH80_9TELE</name>
<keyword evidence="2" id="KW-1185">Reference proteome</keyword>
<evidence type="ECO:0000313" key="1">
    <source>
        <dbReference type="EMBL" id="MEQ2317150.1"/>
    </source>
</evidence>
<accession>A0ABV1AH80</accession>
<feature type="non-terminal residue" evidence="1">
    <location>
        <position position="77"/>
    </location>
</feature>
<gene>
    <name evidence="1" type="ORF">AMECASPLE_039842</name>
</gene>
<dbReference type="Proteomes" id="UP001469553">
    <property type="component" value="Unassembled WGS sequence"/>
</dbReference>
<dbReference type="Gene3D" id="2.40.10.10">
    <property type="entry name" value="Trypsin-like serine proteases"/>
    <property type="match status" value="1"/>
</dbReference>